<evidence type="ECO:0000256" key="11">
    <source>
        <dbReference type="ARBA" id="ARBA00022842"/>
    </source>
</evidence>
<dbReference type="GO" id="GO:0046872">
    <property type="term" value="F:metal ion binding"/>
    <property type="evidence" value="ECO:0007669"/>
    <property type="project" value="UniProtKB-KW"/>
</dbReference>
<comment type="catalytic activity">
    <reaction evidence="17">
        <text>Cd(2+)(in) + ATP + H2O = Cd(2+)(out) + ADP + phosphate + H(+)</text>
        <dbReference type="Rhea" id="RHEA:12132"/>
        <dbReference type="ChEBI" id="CHEBI:15377"/>
        <dbReference type="ChEBI" id="CHEBI:15378"/>
        <dbReference type="ChEBI" id="CHEBI:30616"/>
        <dbReference type="ChEBI" id="CHEBI:43474"/>
        <dbReference type="ChEBI" id="CHEBI:48775"/>
        <dbReference type="ChEBI" id="CHEBI:456216"/>
        <dbReference type="EC" id="7.2.2.21"/>
    </reaction>
</comment>
<evidence type="ECO:0000256" key="1">
    <source>
        <dbReference type="ARBA" id="ARBA00004651"/>
    </source>
</evidence>
<keyword evidence="8 18" id="KW-0547">Nucleotide-binding</keyword>
<evidence type="ECO:0000256" key="10">
    <source>
        <dbReference type="ARBA" id="ARBA00022840"/>
    </source>
</evidence>
<feature type="compositionally biased region" description="Polar residues" evidence="19">
    <location>
        <begin position="180"/>
        <end position="194"/>
    </location>
</feature>
<dbReference type="OrthoDB" id="9813266at2"/>
<comment type="subcellular location">
    <subcellularLocation>
        <location evidence="1">Cell membrane</location>
        <topology evidence="1">Multi-pass membrane protein</topology>
    </subcellularLocation>
</comment>
<dbReference type="InterPro" id="IPR023298">
    <property type="entry name" value="ATPase_P-typ_TM_dom_sf"/>
</dbReference>
<dbReference type="SFLD" id="SFLDG00002">
    <property type="entry name" value="C1.7:_P-type_atpase_like"/>
    <property type="match status" value="1"/>
</dbReference>
<dbReference type="PRINTS" id="PR00941">
    <property type="entry name" value="CDATPASE"/>
</dbReference>
<keyword evidence="11" id="KW-0460">Magnesium</keyword>
<reference evidence="22" key="1">
    <citation type="submission" date="2016-10" db="EMBL/GenBank/DDBJ databases">
        <authorList>
            <person name="Varghese N."/>
            <person name="Submissions S."/>
        </authorList>
    </citation>
    <scope>NUCLEOTIDE SEQUENCE [LARGE SCALE GENOMIC DNA]</scope>
    <source>
        <strain evidence="22">DSM 16108</strain>
    </source>
</reference>
<keyword evidence="12" id="KW-1278">Translocase</keyword>
<feature type="transmembrane region" description="Helical" evidence="18">
    <location>
        <begin position="245"/>
        <end position="262"/>
    </location>
</feature>
<evidence type="ECO:0000313" key="22">
    <source>
        <dbReference type="Proteomes" id="UP000199589"/>
    </source>
</evidence>
<comment type="catalytic activity">
    <reaction evidence="16">
        <text>Zn(2+)(in) + ATP + H2O = Zn(2+)(out) + ADP + phosphate + H(+)</text>
        <dbReference type="Rhea" id="RHEA:20621"/>
        <dbReference type="ChEBI" id="CHEBI:15377"/>
        <dbReference type="ChEBI" id="CHEBI:15378"/>
        <dbReference type="ChEBI" id="CHEBI:29105"/>
        <dbReference type="ChEBI" id="CHEBI:30616"/>
        <dbReference type="ChEBI" id="CHEBI:43474"/>
        <dbReference type="ChEBI" id="CHEBI:456216"/>
        <dbReference type="EC" id="7.2.2.12"/>
    </reaction>
</comment>
<dbReference type="InterPro" id="IPR059000">
    <property type="entry name" value="ATPase_P-type_domA"/>
</dbReference>
<dbReference type="FunFam" id="2.70.150.10:FF:000002">
    <property type="entry name" value="Copper-transporting ATPase 1, putative"/>
    <property type="match status" value="1"/>
</dbReference>
<dbReference type="GO" id="GO:0005524">
    <property type="term" value="F:ATP binding"/>
    <property type="evidence" value="ECO:0007669"/>
    <property type="project" value="UniProtKB-UniRule"/>
</dbReference>
<dbReference type="CDD" id="cd00371">
    <property type="entry name" value="HMA"/>
    <property type="match status" value="2"/>
</dbReference>
<dbReference type="SUPFAM" id="SSF55008">
    <property type="entry name" value="HMA, heavy metal-associated domain"/>
    <property type="match status" value="2"/>
</dbReference>
<dbReference type="NCBIfam" id="TIGR01512">
    <property type="entry name" value="ATPase-IB2_Cd"/>
    <property type="match status" value="1"/>
</dbReference>
<feature type="transmembrane region" description="Helical" evidence="18">
    <location>
        <begin position="222"/>
        <end position="239"/>
    </location>
</feature>
<dbReference type="SFLD" id="SFLDS00003">
    <property type="entry name" value="Haloacid_Dehalogenase"/>
    <property type="match status" value="1"/>
</dbReference>
<gene>
    <name evidence="21" type="ORF">SAMN04488569_10364</name>
</gene>
<feature type="domain" description="HMA" evidence="20">
    <location>
        <begin position="101"/>
        <end position="169"/>
    </location>
</feature>
<evidence type="ECO:0000256" key="14">
    <source>
        <dbReference type="ARBA" id="ARBA00023065"/>
    </source>
</evidence>
<dbReference type="Gene3D" id="3.40.50.1000">
    <property type="entry name" value="HAD superfamily/HAD-like"/>
    <property type="match status" value="1"/>
</dbReference>
<keyword evidence="7 18" id="KW-0479">Metal-binding</keyword>
<dbReference type="PROSITE" id="PS01047">
    <property type="entry name" value="HMA_1"/>
    <property type="match status" value="2"/>
</dbReference>
<dbReference type="Pfam" id="PF00702">
    <property type="entry name" value="Hydrolase"/>
    <property type="match status" value="1"/>
</dbReference>
<evidence type="ECO:0000256" key="18">
    <source>
        <dbReference type="RuleBase" id="RU362081"/>
    </source>
</evidence>
<organism evidence="21 22">
    <name type="scientific">Marinilactibacillus piezotolerans</name>
    <dbReference type="NCBI Taxonomy" id="258723"/>
    <lineage>
        <taxon>Bacteria</taxon>
        <taxon>Bacillati</taxon>
        <taxon>Bacillota</taxon>
        <taxon>Bacilli</taxon>
        <taxon>Lactobacillales</taxon>
        <taxon>Carnobacteriaceae</taxon>
        <taxon>Marinilactibacillus</taxon>
    </lineage>
</organism>
<dbReference type="EMBL" id="FOSJ01000036">
    <property type="protein sequence ID" value="SFK45361.1"/>
    <property type="molecule type" value="Genomic_DNA"/>
</dbReference>
<evidence type="ECO:0000256" key="4">
    <source>
        <dbReference type="ARBA" id="ARBA00022539"/>
    </source>
</evidence>
<dbReference type="InterPro" id="IPR036412">
    <property type="entry name" value="HAD-like_sf"/>
</dbReference>
<evidence type="ECO:0000256" key="7">
    <source>
        <dbReference type="ARBA" id="ARBA00022723"/>
    </source>
</evidence>
<evidence type="ECO:0000259" key="20">
    <source>
        <dbReference type="PROSITE" id="PS50846"/>
    </source>
</evidence>
<dbReference type="CDD" id="cd07548">
    <property type="entry name" value="P-type_ATPase-Cd_Zn_Co_like"/>
    <property type="match status" value="1"/>
</dbReference>
<dbReference type="InterPro" id="IPR023299">
    <property type="entry name" value="ATPase_P-typ_cyto_dom_N"/>
</dbReference>
<keyword evidence="5" id="KW-0597">Phosphoprotein</keyword>
<evidence type="ECO:0000256" key="17">
    <source>
        <dbReference type="ARBA" id="ARBA00049338"/>
    </source>
</evidence>
<evidence type="ECO:0000256" key="8">
    <source>
        <dbReference type="ARBA" id="ARBA00022741"/>
    </source>
</evidence>
<comment type="similarity">
    <text evidence="2 18">Belongs to the cation transport ATPase (P-type) (TC 3.A.3) family. Type IB subfamily.</text>
</comment>
<evidence type="ECO:0000256" key="9">
    <source>
        <dbReference type="ARBA" id="ARBA00022833"/>
    </source>
</evidence>
<dbReference type="PROSITE" id="PS00154">
    <property type="entry name" value="ATPASE_E1_E2"/>
    <property type="match status" value="1"/>
</dbReference>
<evidence type="ECO:0000256" key="13">
    <source>
        <dbReference type="ARBA" id="ARBA00022989"/>
    </source>
</evidence>
<dbReference type="SFLD" id="SFLDF00027">
    <property type="entry name" value="p-type_atpase"/>
    <property type="match status" value="1"/>
</dbReference>
<dbReference type="GO" id="GO:0005886">
    <property type="term" value="C:plasma membrane"/>
    <property type="evidence" value="ECO:0007669"/>
    <property type="project" value="UniProtKB-SubCell"/>
</dbReference>
<keyword evidence="9" id="KW-0862">Zinc</keyword>
<evidence type="ECO:0000256" key="3">
    <source>
        <dbReference type="ARBA" id="ARBA00022475"/>
    </source>
</evidence>
<feature type="region of interest" description="Disordered" evidence="19">
    <location>
        <begin position="180"/>
        <end position="199"/>
    </location>
</feature>
<feature type="transmembrane region" description="Helical" evidence="18">
    <location>
        <begin position="447"/>
        <end position="467"/>
    </location>
</feature>
<dbReference type="GO" id="GO:0016887">
    <property type="term" value="F:ATP hydrolysis activity"/>
    <property type="evidence" value="ECO:0007669"/>
    <property type="project" value="InterPro"/>
</dbReference>
<evidence type="ECO:0000256" key="5">
    <source>
        <dbReference type="ARBA" id="ARBA00022553"/>
    </source>
</evidence>
<dbReference type="InterPro" id="IPR051014">
    <property type="entry name" value="Cation_Transport_ATPase_IB"/>
</dbReference>
<keyword evidence="4" id="KW-0104">Cadmium</keyword>
<dbReference type="GO" id="GO:0016463">
    <property type="term" value="F:P-type zinc transporter activity"/>
    <property type="evidence" value="ECO:0007669"/>
    <property type="project" value="UniProtKB-EC"/>
</dbReference>
<dbReference type="SUPFAM" id="SSF56784">
    <property type="entry name" value="HAD-like"/>
    <property type="match status" value="1"/>
</dbReference>
<dbReference type="InterPro" id="IPR018303">
    <property type="entry name" value="ATPase_P-typ_P_site"/>
</dbReference>
<dbReference type="InterPro" id="IPR027256">
    <property type="entry name" value="P-typ_ATPase_IB"/>
</dbReference>
<evidence type="ECO:0000256" key="19">
    <source>
        <dbReference type="SAM" id="MobiDB-lite"/>
    </source>
</evidence>
<keyword evidence="14" id="KW-0406">Ion transport</keyword>
<dbReference type="InterPro" id="IPR044492">
    <property type="entry name" value="P_typ_ATPase_HD_dom"/>
</dbReference>
<dbReference type="PROSITE" id="PS50846">
    <property type="entry name" value="HMA_2"/>
    <property type="match status" value="2"/>
</dbReference>
<evidence type="ECO:0000256" key="12">
    <source>
        <dbReference type="ARBA" id="ARBA00022967"/>
    </source>
</evidence>
<dbReference type="SUPFAM" id="SSF81665">
    <property type="entry name" value="Calcium ATPase, transmembrane domain M"/>
    <property type="match status" value="1"/>
</dbReference>
<evidence type="ECO:0000256" key="2">
    <source>
        <dbReference type="ARBA" id="ARBA00006024"/>
    </source>
</evidence>
<feature type="domain" description="HMA" evidence="20">
    <location>
        <begin position="6"/>
        <end position="74"/>
    </location>
</feature>
<dbReference type="InterPro" id="IPR023214">
    <property type="entry name" value="HAD_sf"/>
</dbReference>
<evidence type="ECO:0000313" key="21">
    <source>
        <dbReference type="EMBL" id="SFK45361.1"/>
    </source>
</evidence>
<dbReference type="Gene3D" id="3.30.70.100">
    <property type="match status" value="2"/>
</dbReference>
<dbReference type="InterPro" id="IPR006121">
    <property type="entry name" value="HMA_dom"/>
</dbReference>
<protein>
    <submittedName>
        <fullName evidence="21">Cd2+/Zn2+-exporting ATPase</fullName>
    </submittedName>
</protein>
<feature type="transmembrane region" description="Helical" evidence="18">
    <location>
        <begin position="784"/>
        <end position="803"/>
    </location>
</feature>
<dbReference type="FunFam" id="3.40.1110.10:FF:000066">
    <property type="entry name" value="Cadmium-translocating P-type ATPase"/>
    <property type="match status" value="1"/>
</dbReference>
<dbReference type="PRINTS" id="PR00119">
    <property type="entry name" value="CATATPASE"/>
</dbReference>
<feature type="transmembrane region" description="Helical" evidence="18">
    <location>
        <begin position="479"/>
        <end position="504"/>
    </location>
</feature>
<keyword evidence="6 18" id="KW-0812">Transmembrane</keyword>
<keyword evidence="3 18" id="KW-1003">Cell membrane</keyword>
<name>A0A1I3ZNV2_9LACT</name>
<dbReference type="InterPro" id="IPR036163">
    <property type="entry name" value="HMA_dom_sf"/>
</dbReference>
<dbReference type="Pfam" id="PF00403">
    <property type="entry name" value="HMA"/>
    <property type="match status" value="2"/>
</dbReference>
<keyword evidence="13 18" id="KW-1133">Transmembrane helix</keyword>
<dbReference type="PANTHER" id="PTHR48085:SF5">
    <property type="entry name" value="CADMIUM_ZINC-TRANSPORTING ATPASE HMA4-RELATED"/>
    <property type="match status" value="1"/>
</dbReference>
<evidence type="ECO:0000256" key="15">
    <source>
        <dbReference type="ARBA" id="ARBA00023136"/>
    </source>
</evidence>
<keyword evidence="15 18" id="KW-0472">Membrane</keyword>
<keyword evidence="14" id="KW-0813">Transport</keyword>
<sequence>MSENKKSHEWILEGIDCANCAAKVERGVAKVAGVANSSVNYMTETLSFEVTEEKEHLVLSNVQQKVKKLEPDVTLKNKVDGRLIEINPPLIKVSHLKDDRKNYEWILEGIDCANCAAKVERGVATVPGVTSSNVNFMTETLSFEVAGGNKNDVLASVKQTVGTLEPDVVLRKKVDGTLVGNGTDSHKNSTSIESISAKDETSHKQTNRASLVNLFGNKTKVTIIRLILGLGILVTGMFLPMAGQASLGLFILAYLITGYDVVGRAIRNIFRGQVFDENFLMTIATLSAFYIQEYPEAVAVMLFYQVGELFQDIAVSKSRRSIADLMDIRPDYANLVTGNNVEKVAPETIKIGDLILIRPGEKVPLDGKVVEGTSAMDTSALTGESVPRSVKPEDSILSGFINKNGLLKVVVEKPFAESTVKKILDLVQNASGRKAPTEQFITKFARYYTPIVVIAAALLAIVPPLLIPGATFNEWIYRASIFLVISCPCALVVSIPVGFFGGIGSASRKGILVKGSNFLEGLNDLKYVVMDKTGTLTKGKFELTTIEPKNGVNSEQLLELAAYAEAHSTHPIADSIKERYGRDIKEERITAYNEISGHGIQATIGGKEVLAGNARLMDKFSVGFTEVQEIGTVVYLAVDKVYTGHLLISDAIKDDAIESIAEMKKLGIKNIIMLTGDSKKVGEAVANKLGITEVYSELLPQDKVAKFEEILSRKEKNEKVAFVGDGINDTPVLARSDIGIAMGGLGSDAAIEAADVVLMDDRPSKIVTAMQVAKNTRRIVWQNIFFALGVKGLFLVLGAFGIATMWEAVFADVGVTVIAVLNSMRILNK</sequence>
<dbReference type="Pfam" id="PF00122">
    <property type="entry name" value="E1-E2_ATPase"/>
    <property type="match status" value="1"/>
</dbReference>
<keyword evidence="22" id="KW-1185">Reference proteome</keyword>
<dbReference type="Gene3D" id="3.40.1110.10">
    <property type="entry name" value="Calcium-transporting ATPase, cytoplasmic domain N"/>
    <property type="match status" value="1"/>
</dbReference>
<dbReference type="InterPro" id="IPR017969">
    <property type="entry name" value="Heavy-metal-associated_CS"/>
</dbReference>
<dbReference type="InterPro" id="IPR001757">
    <property type="entry name" value="P_typ_ATPase"/>
</dbReference>
<accession>A0A1I3ZNV2</accession>
<dbReference type="GO" id="GO:0008551">
    <property type="term" value="F:P-type cadmium transporter activity"/>
    <property type="evidence" value="ECO:0007669"/>
    <property type="project" value="UniProtKB-EC"/>
</dbReference>
<dbReference type="PANTHER" id="PTHR48085">
    <property type="entry name" value="CADMIUM/ZINC-TRANSPORTING ATPASE HMA2-RELATED"/>
    <property type="match status" value="1"/>
</dbReference>
<proteinExistence type="inferred from homology"/>
<keyword evidence="10 18" id="KW-0067">ATP-binding</keyword>
<evidence type="ECO:0000256" key="6">
    <source>
        <dbReference type="ARBA" id="ARBA00022692"/>
    </source>
</evidence>
<dbReference type="NCBIfam" id="TIGR01494">
    <property type="entry name" value="ATPase_P-type"/>
    <property type="match status" value="1"/>
</dbReference>
<dbReference type="InterPro" id="IPR008250">
    <property type="entry name" value="ATPase_P-typ_transduc_dom_A_sf"/>
</dbReference>
<dbReference type="SUPFAM" id="SSF81653">
    <property type="entry name" value="Calcium ATPase, transduction domain A"/>
    <property type="match status" value="1"/>
</dbReference>
<dbReference type="AlphaFoldDB" id="A0A1I3ZNV2"/>
<dbReference type="NCBIfam" id="TIGR01525">
    <property type="entry name" value="ATPase-IB_hvy"/>
    <property type="match status" value="1"/>
</dbReference>
<evidence type="ECO:0000256" key="16">
    <source>
        <dbReference type="ARBA" id="ARBA00047308"/>
    </source>
</evidence>
<dbReference type="Gene3D" id="2.70.150.10">
    <property type="entry name" value="Calcium-transporting ATPase, cytoplasmic transduction domain A"/>
    <property type="match status" value="1"/>
</dbReference>
<dbReference type="Proteomes" id="UP000199589">
    <property type="component" value="Unassembled WGS sequence"/>
</dbReference>